<dbReference type="AlphaFoldDB" id="A0A923S416"/>
<dbReference type="Proteomes" id="UP000596827">
    <property type="component" value="Unassembled WGS sequence"/>
</dbReference>
<dbReference type="InterPro" id="IPR000515">
    <property type="entry name" value="MetI-like"/>
</dbReference>
<evidence type="ECO:0000256" key="4">
    <source>
        <dbReference type="ARBA" id="ARBA00022692"/>
    </source>
</evidence>
<feature type="transmembrane region" description="Helical" evidence="7">
    <location>
        <begin position="121"/>
        <end position="142"/>
    </location>
</feature>
<feature type="transmembrane region" description="Helical" evidence="7">
    <location>
        <begin position="57"/>
        <end position="85"/>
    </location>
</feature>
<evidence type="ECO:0000313" key="10">
    <source>
        <dbReference type="Proteomes" id="UP000596827"/>
    </source>
</evidence>
<protein>
    <submittedName>
        <fullName evidence="9">ABC transporter permease</fullName>
    </submittedName>
</protein>
<dbReference type="PANTHER" id="PTHR30151:SF20">
    <property type="entry name" value="ABC TRANSPORTER PERMEASE PROTEIN HI_0355-RELATED"/>
    <property type="match status" value="1"/>
</dbReference>
<comment type="similarity">
    <text evidence="7">Belongs to the binding-protein-dependent transport system permease family.</text>
</comment>
<feature type="transmembrane region" description="Helical" evidence="7">
    <location>
        <begin position="92"/>
        <end position="115"/>
    </location>
</feature>
<dbReference type="GO" id="GO:0005886">
    <property type="term" value="C:plasma membrane"/>
    <property type="evidence" value="ECO:0007669"/>
    <property type="project" value="UniProtKB-SubCell"/>
</dbReference>
<organism evidence="9 10">
    <name type="scientific">Ramlibacter albus</name>
    <dbReference type="NCBI Taxonomy" id="2079448"/>
    <lineage>
        <taxon>Bacteria</taxon>
        <taxon>Pseudomonadati</taxon>
        <taxon>Pseudomonadota</taxon>
        <taxon>Betaproteobacteria</taxon>
        <taxon>Burkholderiales</taxon>
        <taxon>Comamonadaceae</taxon>
        <taxon>Ramlibacter</taxon>
    </lineage>
</organism>
<keyword evidence="5 7" id="KW-1133">Transmembrane helix</keyword>
<dbReference type="CDD" id="cd06261">
    <property type="entry name" value="TM_PBP2"/>
    <property type="match status" value="1"/>
</dbReference>
<dbReference type="Pfam" id="PF00528">
    <property type="entry name" value="BPD_transp_1"/>
    <property type="match status" value="1"/>
</dbReference>
<dbReference type="Gene3D" id="1.10.3720.10">
    <property type="entry name" value="MetI-like"/>
    <property type="match status" value="1"/>
</dbReference>
<dbReference type="GO" id="GO:0055085">
    <property type="term" value="P:transmembrane transport"/>
    <property type="evidence" value="ECO:0007669"/>
    <property type="project" value="InterPro"/>
</dbReference>
<evidence type="ECO:0000256" key="5">
    <source>
        <dbReference type="ARBA" id="ARBA00022989"/>
    </source>
</evidence>
<dbReference type="SUPFAM" id="SSF161098">
    <property type="entry name" value="MetI-like"/>
    <property type="match status" value="1"/>
</dbReference>
<keyword evidence="6 7" id="KW-0472">Membrane</keyword>
<feature type="transmembrane region" description="Helical" evidence="7">
    <location>
        <begin position="176"/>
        <end position="198"/>
    </location>
</feature>
<keyword evidence="10" id="KW-1185">Reference proteome</keyword>
<dbReference type="InterPro" id="IPR035906">
    <property type="entry name" value="MetI-like_sf"/>
</dbReference>
<feature type="domain" description="ABC transmembrane type-1" evidence="8">
    <location>
        <begin position="57"/>
        <end position="241"/>
    </location>
</feature>
<feature type="transmembrane region" description="Helical" evidence="7">
    <location>
        <begin position="218"/>
        <end position="240"/>
    </location>
</feature>
<keyword evidence="4 7" id="KW-0812">Transmembrane</keyword>
<evidence type="ECO:0000313" key="9">
    <source>
        <dbReference type="EMBL" id="MBC5767030.1"/>
    </source>
</evidence>
<evidence type="ECO:0000256" key="3">
    <source>
        <dbReference type="ARBA" id="ARBA00022475"/>
    </source>
</evidence>
<comment type="subcellular location">
    <subcellularLocation>
        <location evidence="1 7">Cell membrane</location>
        <topology evidence="1 7">Multi-pass membrane protein</topology>
    </subcellularLocation>
</comment>
<dbReference type="EMBL" id="JACORU010000009">
    <property type="protein sequence ID" value="MBC5767030.1"/>
    <property type="molecule type" value="Genomic_DNA"/>
</dbReference>
<proteinExistence type="inferred from homology"/>
<gene>
    <name evidence="9" type="ORF">H8R02_21370</name>
</gene>
<dbReference type="PROSITE" id="PS50928">
    <property type="entry name" value="ABC_TM1"/>
    <property type="match status" value="1"/>
</dbReference>
<comment type="caution">
    <text evidence="9">The sequence shown here is derived from an EMBL/GenBank/DDBJ whole genome shotgun (WGS) entry which is preliminary data.</text>
</comment>
<sequence>MKSLRSVAPFITVGIVLAVWLLATRVFGAPAMLLPDPVVTLQGLWAGVRSGDILLDAWATVSAAAIGYAIGASIAFILAAAMALWRPVERLLVVPVMAFQSIPKVALAPLIYIWIGFGMRSSVALVALACIYPVFVNSFIGFRSVDPGLVDLYRASGAGPLRILASVRLPSAAPQVFVGLEVSVVFALLASVVMELVAGERGLGVRIQTASTTLDMATVFGAVITLAVIGLAASAGLRALRRRLVFWQRDESMVEATA</sequence>
<name>A0A923S416_9BURK</name>
<accession>A0A923S416</accession>
<keyword evidence="2 7" id="KW-0813">Transport</keyword>
<evidence type="ECO:0000259" key="8">
    <source>
        <dbReference type="PROSITE" id="PS50928"/>
    </source>
</evidence>
<dbReference type="RefSeq" id="WP_187083528.1">
    <property type="nucleotide sequence ID" value="NZ_JACORU010000009.1"/>
</dbReference>
<evidence type="ECO:0000256" key="6">
    <source>
        <dbReference type="ARBA" id="ARBA00023136"/>
    </source>
</evidence>
<dbReference type="PANTHER" id="PTHR30151">
    <property type="entry name" value="ALKANE SULFONATE ABC TRANSPORTER-RELATED, MEMBRANE SUBUNIT"/>
    <property type="match status" value="1"/>
</dbReference>
<evidence type="ECO:0000256" key="1">
    <source>
        <dbReference type="ARBA" id="ARBA00004651"/>
    </source>
</evidence>
<reference evidence="9" key="1">
    <citation type="submission" date="2020-08" db="EMBL/GenBank/DDBJ databases">
        <title>Ramlibacter sp. GTP1 16S ribosomal RNA gene genome sequencing and assembly.</title>
        <authorList>
            <person name="Kang M."/>
        </authorList>
    </citation>
    <scope>NUCLEOTIDE SEQUENCE</scope>
    <source>
        <strain evidence="9">GTP1</strain>
    </source>
</reference>
<keyword evidence="3" id="KW-1003">Cell membrane</keyword>
<evidence type="ECO:0000256" key="7">
    <source>
        <dbReference type="RuleBase" id="RU363032"/>
    </source>
</evidence>
<evidence type="ECO:0000256" key="2">
    <source>
        <dbReference type="ARBA" id="ARBA00022448"/>
    </source>
</evidence>